<organism evidence="1 2">
    <name type="scientific">Streptomyces hokutonensis</name>
    <dbReference type="NCBI Taxonomy" id="1306990"/>
    <lineage>
        <taxon>Bacteria</taxon>
        <taxon>Bacillati</taxon>
        <taxon>Actinomycetota</taxon>
        <taxon>Actinomycetes</taxon>
        <taxon>Kitasatosporales</taxon>
        <taxon>Streptomycetaceae</taxon>
        <taxon>Streptomyces</taxon>
    </lineage>
</organism>
<dbReference type="RefSeq" id="WP_388114148.1">
    <property type="nucleotide sequence ID" value="NZ_JBIAHM010000019.1"/>
</dbReference>
<reference evidence="1 2" key="1">
    <citation type="submission" date="2024-10" db="EMBL/GenBank/DDBJ databases">
        <title>The Natural Products Discovery Center: Release of the First 8490 Sequenced Strains for Exploring Actinobacteria Biosynthetic Diversity.</title>
        <authorList>
            <person name="Kalkreuter E."/>
            <person name="Kautsar S.A."/>
            <person name="Yang D."/>
            <person name="Bader C.D."/>
            <person name="Teijaro C.N."/>
            <person name="Fluegel L."/>
            <person name="Davis C.M."/>
            <person name="Simpson J.R."/>
            <person name="Lauterbach L."/>
            <person name="Steele A.D."/>
            <person name="Gui C."/>
            <person name="Meng S."/>
            <person name="Li G."/>
            <person name="Viehrig K."/>
            <person name="Ye F."/>
            <person name="Su P."/>
            <person name="Kiefer A.F."/>
            <person name="Nichols A."/>
            <person name="Cepeda A.J."/>
            <person name="Yan W."/>
            <person name="Fan B."/>
            <person name="Jiang Y."/>
            <person name="Adhikari A."/>
            <person name="Zheng C.-J."/>
            <person name="Schuster L."/>
            <person name="Cowan T.M."/>
            <person name="Smanski M.J."/>
            <person name="Chevrette M.G."/>
            <person name="De Carvalho L.P.S."/>
            <person name="Shen B."/>
        </authorList>
    </citation>
    <scope>NUCLEOTIDE SEQUENCE [LARGE SCALE GENOMIC DNA]</scope>
    <source>
        <strain evidence="1 2">NPDC006488</strain>
    </source>
</reference>
<proteinExistence type="predicted"/>
<protein>
    <submittedName>
        <fullName evidence="1">Tetratricopeptide repeat protein</fullName>
    </submittedName>
</protein>
<sequence>MDAISSLHEAISMAERAAEEDDGTSPPSHSTQEIEDLLTDYVSRVSTGATPWESDPKDVVVYTGLAQLLLGLGLKQESVDLTHTILRNMELVEVDEIVYSDAELWNHLGALLAEQGDLVRAKATLVCALNRSHRDQAPEKPAILANLSETCLQMGDPQTAAVWAAKTLDALKHAWGDGLDARLTADRVRLTIARSRHDATALRDAVGRFAESVRLFAEREGAQDPRALDAQVALAAAQHEADPGGRALSELEYLHVAAQVTLGPERRETITAQATLAAAEFEAAGGWDRVNDARTQAAVNTLKAARDNAMASPDLGQEHPQTNVLQDTLADMRAAITPDGSAPYHIERVYLPQENRERNKAKKKALRDEPGIVRLIAHAGASYFLRDTGVFYRTVSEALKRKVRFAVIISSPWSTLAAFLPSDVGAEPGNYGNIEELVKNSDYYKKAFLKVTDSYQRLKKRFPEGIELRITPMDIAGSTLLTTDVGFYEPYISSNPNGRTLRGMSAFEVKFRKDSQYYPDSRNEFTTQWELSSTWDEFRKAEGRHIETLQAEMQAHGYVRVREKVRRGEVPRP</sequence>
<dbReference type="EMBL" id="JBIAHM010000019">
    <property type="protein sequence ID" value="MFE9605373.1"/>
    <property type="molecule type" value="Genomic_DNA"/>
</dbReference>
<dbReference type="InterPro" id="IPR011990">
    <property type="entry name" value="TPR-like_helical_dom_sf"/>
</dbReference>
<accession>A0ABW6MGV2</accession>
<dbReference type="Gene3D" id="1.25.40.10">
    <property type="entry name" value="Tetratricopeptide repeat domain"/>
    <property type="match status" value="1"/>
</dbReference>
<gene>
    <name evidence="1" type="ORF">ACFYNQ_43365</name>
</gene>
<evidence type="ECO:0000313" key="2">
    <source>
        <dbReference type="Proteomes" id="UP001601303"/>
    </source>
</evidence>
<name>A0ABW6MGV2_9ACTN</name>
<comment type="caution">
    <text evidence="1">The sequence shown here is derived from an EMBL/GenBank/DDBJ whole genome shotgun (WGS) entry which is preliminary data.</text>
</comment>
<keyword evidence="2" id="KW-1185">Reference proteome</keyword>
<dbReference type="Proteomes" id="UP001601303">
    <property type="component" value="Unassembled WGS sequence"/>
</dbReference>
<evidence type="ECO:0000313" key="1">
    <source>
        <dbReference type="EMBL" id="MFE9605373.1"/>
    </source>
</evidence>
<dbReference type="SUPFAM" id="SSF48452">
    <property type="entry name" value="TPR-like"/>
    <property type="match status" value="1"/>
</dbReference>